<name>A0A165E5X7_EXIGL</name>
<gene>
    <name evidence="1" type="ORF">EXIGLDRAFT_840989</name>
</gene>
<accession>A0A165E5X7</accession>
<dbReference type="Proteomes" id="UP000077266">
    <property type="component" value="Unassembled WGS sequence"/>
</dbReference>
<keyword evidence="2" id="KW-1185">Reference proteome</keyword>
<organism evidence="1 2">
    <name type="scientific">Exidia glandulosa HHB12029</name>
    <dbReference type="NCBI Taxonomy" id="1314781"/>
    <lineage>
        <taxon>Eukaryota</taxon>
        <taxon>Fungi</taxon>
        <taxon>Dikarya</taxon>
        <taxon>Basidiomycota</taxon>
        <taxon>Agaricomycotina</taxon>
        <taxon>Agaricomycetes</taxon>
        <taxon>Auriculariales</taxon>
        <taxon>Exidiaceae</taxon>
        <taxon>Exidia</taxon>
    </lineage>
</organism>
<reference evidence="1 2" key="1">
    <citation type="journal article" date="2016" name="Mol. Biol. Evol.">
        <title>Comparative Genomics of Early-Diverging Mushroom-Forming Fungi Provides Insights into the Origins of Lignocellulose Decay Capabilities.</title>
        <authorList>
            <person name="Nagy L.G."/>
            <person name="Riley R."/>
            <person name="Tritt A."/>
            <person name="Adam C."/>
            <person name="Daum C."/>
            <person name="Floudas D."/>
            <person name="Sun H."/>
            <person name="Yadav J.S."/>
            <person name="Pangilinan J."/>
            <person name="Larsson K.H."/>
            <person name="Matsuura K."/>
            <person name="Barry K."/>
            <person name="Labutti K."/>
            <person name="Kuo R."/>
            <person name="Ohm R.A."/>
            <person name="Bhattacharya S.S."/>
            <person name="Shirouzu T."/>
            <person name="Yoshinaga Y."/>
            <person name="Martin F.M."/>
            <person name="Grigoriev I.V."/>
            <person name="Hibbett D.S."/>
        </authorList>
    </citation>
    <scope>NUCLEOTIDE SEQUENCE [LARGE SCALE GENOMIC DNA]</scope>
    <source>
        <strain evidence="1 2">HHB12029</strain>
    </source>
</reference>
<evidence type="ECO:0000313" key="1">
    <source>
        <dbReference type="EMBL" id="KZV86144.1"/>
    </source>
</evidence>
<proteinExistence type="predicted"/>
<dbReference type="EMBL" id="KV426165">
    <property type="protein sequence ID" value="KZV86144.1"/>
    <property type="molecule type" value="Genomic_DNA"/>
</dbReference>
<sequence>EATAFFSSSYLVDYRRFEATRRQQGLARVLRAYCVPERPHERPWRPNAHPHPSRTRCAHSDYLAASQRLHHRRTGVHRDLRSPDLHLLQGSSYNNGRVPYENLLLAIARKIRAGRSVAFRRACGLASRPIAILRCGPVYTRR</sequence>
<dbReference type="InParanoid" id="A0A165E5X7"/>
<protein>
    <submittedName>
        <fullName evidence="1">Uncharacterized protein</fullName>
    </submittedName>
</protein>
<evidence type="ECO:0000313" key="2">
    <source>
        <dbReference type="Proteomes" id="UP000077266"/>
    </source>
</evidence>
<dbReference type="AlphaFoldDB" id="A0A165E5X7"/>
<feature type="non-terminal residue" evidence="1">
    <location>
        <position position="1"/>
    </location>
</feature>